<name>A0A1G8XNM7_9FIRM</name>
<dbReference type="PANTHER" id="PTHR43823:SF3">
    <property type="entry name" value="MULTIDRUG EXPORT PROTEIN MEPA"/>
    <property type="match status" value="1"/>
</dbReference>
<proteinExistence type="predicted"/>
<feature type="transmembrane region" description="Helical" evidence="7">
    <location>
        <begin position="408"/>
        <end position="425"/>
    </location>
</feature>
<dbReference type="GO" id="GO:0005886">
    <property type="term" value="C:plasma membrane"/>
    <property type="evidence" value="ECO:0007669"/>
    <property type="project" value="UniProtKB-SubCell"/>
</dbReference>
<keyword evidence="5 7" id="KW-1133">Transmembrane helix</keyword>
<dbReference type="RefSeq" id="WP_090549267.1">
    <property type="nucleotide sequence ID" value="NZ_FNFP01000001.1"/>
</dbReference>
<dbReference type="PIRSF" id="PIRSF006603">
    <property type="entry name" value="DinF"/>
    <property type="match status" value="1"/>
</dbReference>
<evidence type="ECO:0000256" key="2">
    <source>
        <dbReference type="ARBA" id="ARBA00022448"/>
    </source>
</evidence>
<evidence type="ECO:0000256" key="7">
    <source>
        <dbReference type="SAM" id="Phobius"/>
    </source>
</evidence>
<keyword evidence="6 7" id="KW-0472">Membrane</keyword>
<dbReference type="Pfam" id="PF01554">
    <property type="entry name" value="MatE"/>
    <property type="match status" value="2"/>
</dbReference>
<dbReference type="InterPro" id="IPR048279">
    <property type="entry name" value="MdtK-like"/>
</dbReference>
<keyword evidence="3" id="KW-1003">Cell membrane</keyword>
<reference evidence="8 9" key="1">
    <citation type="submission" date="2016-10" db="EMBL/GenBank/DDBJ databases">
        <authorList>
            <person name="de Groot N.N."/>
        </authorList>
    </citation>
    <scope>NUCLEOTIDE SEQUENCE [LARGE SCALE GENOMIC DNA]</scope>
    <source>
        <strain evidence="8 9">DSM 18346</strain>
    </source>
</reference>
<protein>
    <submittedName>
        <fullName evidence="8">Putative efflux protein, MATE family</fullName>
    </submittedName>
</protein>
<dbReference type="InterPro" id="IPR051327">
    <property type="entry name" value="MATE_MepA_subfamily"/>
</dbReference>
<feature type="transmembrane region" description="Helical" evidence="7">
    <location>
        <begin position="304"/>
        <end position="326"/>
    </location>
</feature>
<evidence type="ECO:0000313" key="9">
    <source>
        <dbReference type="Proteomes" id="UP000198718"/>
    </source>
</evidence>
<feature type="transmembrane region" description="Helical" evidence="7">
    <location>
        <begin position="85"/>
        <end position="107"/>
    </location>
</feature>
<sequence>MKKIRLDFLKYTSLNILAMVGLSIYILADTYFISKALGAIGLAALNFSIVIYTLIQGIGLMIGIGGAIDFTTRRSEGSNSGNESFLNALLIGVLISIIFLIMALFFGKKLSVFLGGDEFTLPAIKTYISTILGLSFFSILNNIILVFVRNDNNPRLAMIAMIISSLSNIILDYIFMFPLSMGIFGAAFATGLSPIISLCILMTHFKHSSFRFQLNKHKLDIKRLGKIIILGFPSFVTEFASSITLFTFNIIILRIAGNVGVAAYGVIANVAIIATGLFTGLAQGIQPLTSNYYAKSDINGLRTILKYSLTTSLMLSAIIYFTILMFSKNIVSAFNSQDNAALAMIAEVGLKIYFVGFIFAGLNIVLISFLSATSHTINAMTISILRSSVLLIPSVLFMSFFFGMYGVWASFTITELIVIILAYLIHTNRLRGNKQLKVYTQG</sequence>
<keyword evidence="4 7" id="KW-0812">Transmembrane</keyword>
<feature type="transmembrane region" description="Helical" evidence="7">
    <location>
        <begin position="12"/>
        <end position="33"/>
    </location>
</feature>
<feature type="transmembrane region" description="Helical" evidence="7">
    <location>
        <begin position="224"/>
        <end position="255"/>
    </location>
</feature>
<feature type="transmembrane region" description="Helical" evidence="7">
    <location>
        <begin position="384"/>
        <end position="402"/>
    </location>
</feature>
<feature type="transmembrane region" description="Helical" evidence="7">
    <location>
        <begin position="127"/>
        <end position="148"/>
    </location>
</feature>
<dbReference type="InterPro" id="IPR002528">
    <property type="entry name" value="MATE_fam"/>
</dbReference>
<feature type="transmembrane region" description="Helical" evidence="7">
    <location>
        <begin position="39"/>
        <end position="64"/>
    </location>
</feature>
<keyword evidence="9" id="KW-1185">Reference proteome</keyword>
<feature type="transmembrane region" description="Helical" evidence="7">
    <location>
        <begin position="352"/>
        <end position="372"/>
    </location>
</feature>
<dbReference type="STRING" id="393762.SAMN05660472_00283"/>
<dbReference type="GO" id="GO:0042910">
    <property type="term" value="F:xenobiotic transmembrane transporter activity"/>
    <property type="evidence" value="ECO:0007669"/>
    <property type="project" value="InterPro"/>
</dbReference>
<gene>
    <name evidence="8" type="ORF">SAMN05660472_00283</name>
</gene>
<feature type="transmembrane region" description="Helical" evidence="7">
    <location>
        <begin position="181"/>
        <end position="203"/>
    </location>
</feature>
<keyword evidence="2" id="KW-0813">Transport</keyword>
<evidence type="ECO:0000256" key="1">
    <source>
        <dbReference type="ARBA" id="ARBA00004651"/>
    </source>
</evidence>
<dbReference type="EMBL" id="FNFP01000001">
    <property type="protein sequence ID" value="SDJ92252.1"/>
    <property type="molecule type" value="Genomic_DNA"/>
</dbReference>
<dbReference type="PANTHER" id="PTHR43823">
    <property type="entry name" value="SPORULATION PROTEIN YKVU"/>
    <property type="match status" value="1"/>
</dbReference>
<evidence type="ECO:0000256" key="3">
    <source>
        <dbReference type="ARBA" id="ARBA00022475"/>
    </source>
</evidence>
<evidence type="ECO:0000256" key="5">
    <source>
        <dbReference type="ARBA" id="ARBA00022989"/>
    </source>
</evidence>
<evidence type="ECO:0000256" key="4">
    <source>
        <dbReference type="ARBA" id="ARBA00022692"/>
    </source>
</evidence>
<organism evidence="8 9">
    <name type="scientific">Natronincola ferrireducens</name>
    <dbReference type="NCBI Taxonomy" id="393762"/>
    <lineage>
        <taxon>Bacteria</taxon>
        <taxon>Bacillati</taxon>
        <taxon>Bacillota</taxon>
        <taxon>Clostridia</taxon>
        <taxon>Peptostreptococcales</taxon>
        <taxon>Natronincolaceae</taxon>
        <taxon>Natronincola</taxon>
    </lineage>
</organism>
<evidence type="ECO:0000313" key="8">
    <source>
        <dbReference type="EMBL" id="SDJ92252.1"/>
    </source>
</evidence>
<dbReference type="AlphaFoldDB" id="A0A1G8XNM7"/>
<accession>A0A1G8XNM7</accession>
<dbReference type="OrthoDB" id="305360at2"/>
<comment type="subcellular location">
    <subcellularLocation>
        <location evidence="1">Cell membrane</location>
        <topology evidence="1">Multi-pass membrane protein</topology>
    </subcellularLocation>
</comment>
<dbReference type="GO" id="GO:0015297">
    <property type="term" value="F:antiporter activity"/>
    <property type="evidence" value="ECO:0007669"/>
    <property type="project" value="InterPro"/>
</dbReference>
<feature type="transmembrane region" description="Helical" evidence="7">
    <location>
        <begin position="261"/>
        <end position="283"/>
    </location>
</feature>
<dbReference type="Proteomes" id="UP000198718">
    <property type="component" value="Unassembled WGS sequence"/>
</dbReference>
<feature type="transmembrane region" description="Helical" evidence="7">
    <location>
        <begin position="155"/>
        <end position="175"/>
    </location>
</feature>
<evidence type="ECO:0000256" key="6">
    <source>
        <dbReference type="ARBA" id="ARBA00023136"/>
    </source>
</evidence>